<evidence type="ECO:0000259" key="1">
    <source>
        <dbReference type="Pfam" id="PF01869"/>
    </source>
</evidence>
<sequence>MKYVAGLDGGGTKTAVTVADENGKTVRTFVTGAINYNGQDEISIRDSFRRIMAEIGDACGGLAHCVQICIGAAGVSNPTVHDRITANVRESGYEGGLLIVGDQETALCGALGTTHGMILIAGTGSICFGRNEADLTHRAGGCGHLIDDEGSGYSIGRDLMTAVVKANDGRIAPTLITDLVFGRLGMESVRELIGFAHDKKTNKKDIAALAPLLSEACEAGDASALEIVRKSAASLLELVVPVANTLDMSAGNLVLAGSVLLKNAFIRIAFEGRLKEAYPNMRCVSAPEDASQGAVTMALSRL</sequence>
<dbReference type="InterPro" id="IPR043129">
    <property type="entry name" value="ATPase_NBD"/>
</dbReference>
<feature type="domain" description="ATPase BadF/BadG/BcrA/BcrD type" evidence="1">
    <location>
        <begin position="6"/>
        <end position="295"/>
    </location>
</feature>
<dbReference type="Proteomes" id="UP000282076">
    <property type="component" value="Unassembled WGS sequence"/>
</dbReference>
<reference evidence="2 3" key="1">
    <citation type="submission" date="2018-10" db="EMBL/GenBank/DDBJ databases">
        <title>Cohnella sp. M2MS4P-1, whole genome shotgun sequence.</title>
        <authorList>
            <person name="Tuo L."/>
        </authorList>
    </citation>
    <scope>NUCLEOTIDE SEQUENCE [LARGE SCALE GENOMIC DNA]</scope>
    <source>
        <strain evidence="2 3">M2MS4P-1</strain>
    </source>
</reference>
<dbReference type="RefSeq" id="WP_120977707.1">
    <property type="nucleotide sequence ID" value="NZ_RBZM01000006.1"/>
</dbReference>
<gene>
    <name evidence="2" type="ORF">D7Z26_14555</name>
</gene>
<organism evidence="2 3">
    <name type="scientific">Cohnella endophytica</name>
    <dbReference type="NCBI Taxonomy" id="2419778"/>
    <lineage>
        <taxon>Bacteria</taxon>
        <taxon>Bacillati</taxon>
        <taxon>Bacillota</taxon>
        <taxon>Bacilli</taxon>
        <taxon>Bacillales</taxon>
        <taxon>Paenibacillaceae</taxon>
        <taxon>Cohnella</taxon>
    </lineage>
</organism>
<dbReference type="OrthoDB" id="9772633at2"/>
<dbReference type="PANTHER" id="PTHR43190">
    <property type="entry name" value="N-ACETYL-D-GLUCOSAMINE KINASE"/>
    <property type="match status" value="1"/>
</dbReference>
<dbReference type="PANTHER" id="PTHR43190:SF3">
    <property type="entry name" value="N-ACETYL-D-GLUCOSAMINE KINASE"/>
    <property type="match status" value="1"/>
</dbReference>
<dbReference type="AlphaFoldDB" id="A0A494XZJ2"/>
<accession>A0A494XZJ2</accession>
<dbReference type="InterPro" id="IPR002731">
    <property type="entry name" value="ATPase_BadF"/>
</dbReference>
<keyword evidence="3" id="KW-1185">Reference proteome</keyword>
<dbReference type="Gene3D" id="3.30.420.40">
    <property type="match status" value="2"/>
</dbReference>
<comment type="caution">
    <text evidence="2">The sequence shown here is derived from an EMBL/GenBank/DDBJ whole genome shotgun (WGS) entry which is preliminary data.</text>
</comment>
<proteinExistence type="predicted"/>
<dbReference type="SUPFAM" id="SSF53067">
    <property type="entry name" value="Actin-like ATPase domain"/>
    <property type="match status" value="2"/>
</dbReference>
<protein>
    <submittedName>
        <fullName evidence="2">ATPase</fullName>
    </submittedName>
</protein>
<name>A0A494XZJ2_9BACL</name>
<evidence type="ECO:0000313" key="2">
    <source>
        <dbReference type="EMBL" id="RKP52963.1"/>
    </source>
</evidence>
<dbReference type="EMBL" id="RBZM01000006">
    <property type="protein sequence ID" value="RKP52963.1"/>
    <property type="molecule type" value="Genomic_DNA"/>
</dbReference>
<dbReference type="InterPro" id="IPR052519">
    <property type="entry name" value="Euk-type_GlcNAc_Kinase"/>
</dbReference>
<evidence type="ECO:0000313" key="3">
    <source>
        <dbReference type="Proteomes" id="UP000282076"/>
    </source>
</evidence>
<dbReference type="Pfam" id="PF01869">
    <property type="entry name" value="BcrAD_BadFG"/>
    <property type="match status" value="1"/>
</dbReference>